<dbReference type="AlphaFoldDB" id="X0X1T2"/>
<dbReference type="EMBL" id="BARS01049809">
    <property type="protein sequence ID" value="GAG36965.1"/>
    <property type="molecule type" value="Genomic_DNA"/>
</dbReference>
<evidence type="ECO:0000256" key="1">
    <source>
        <dbReference type="SAM" id="MobiDB-lite"/>
    </source>
</evidence>
<feature type="non-terminal residue" evidence="2">
    <location>
        <position position="1"/>
    </location>
</feature>
<feature type="region of interest" description="Disordered" evidence="1">
    <location>
        <begin position="1"/>
        <end position="41"/>
    </location>
</feature>
<sequence length="176" mass="17758">PTGPTGPTGETGPTGNPGPVGTTGPTGETGPTGPTGPKPICPSSIDNFLALSITGTIPNNGDTAMCYNGFVLTDGWAMTGSNGFIVPNDGIYQLSYTFNLAVTGSGDITTTVGDITDDIIIPGSIMKITGQLGGVSIGDTFVANLTGTSVLQCRIVNTSGDVITVDYNQFSGHRVV</sequence>
<evidence type="ECO:0000313" key="2">
    <source>
        <dbReference type="EMBL" id="GAG36965.1"/>
    </source>
</evidence>
<evidence type="ECO:0008006" key="3">
    <source>
        <dbReference type="Google" id="ProtNLM"/>
    </source>
</evidence>
<feature type="compositionally biased region" description="Low complexity" evidence="1">
    <location>
        <begin position="1"/>
        <end position="32"/>
    </location>
</feature>
<name>X0X1T2_9ZZZZ</name>
<protein>
    <recommendedName>
        <fullName evidence="3">C1q domain-containing protein</fullName>
    </recommendedName>
</protein>
<gene>
    <name evidence="2" type="ORF">S01H1_74446</name>
</gene>
<accession>X0X1T2</accession>
<organism evidence="2">
    <name type="scientific">marine sediment metagenome</name>
    <dbReference type="NCBI Taxonomy" id="412755"/>
    <lineage>
        <taxon>unclassified sequences</taxon>
        <taxon>metagenomes</taxon>
        <taxon>ecological metagenomes</taxon>
    </lineage>
</organism>
<proteinExistence type="predicted"/>
<comment type="caution">
    <text evidence="2">The sequence shown here is derived from an EMBL/GenBank/DDBJ whole genome shotgun (WGS) entry which is preliminary data.</text>
</comment>
<reference evidence="2" key="1">
    <citation type="journal article" date="2014" name="Front. Microbiol.">
        <title>High frequency of phylogenetically diverse reductive dehalogenase-homologous genes in deep subseafloor sedimentary metagenomes.</title>
        <authorList>
            <person name="Kawai M."/>
            <person name="Futagami T."/>
            <person name="Toyoda A."/>
            <person name="Takaki Y."/>
            <person name="Nishi S."/>
            <person name="Hori S."/>
            <person name="Arai W."/>
            <person name="Tsubouchi T."/>
            <person name="Morono Y."/>
            <person name="Uchiyama I."/>
            <person name="Ito T."/>
            <person name="Fujiyama A."/>
            <person name="Inagaki F."/>
            <person name="Takami H."/>
        </authorList>
    </citation>
    <scope>NUCLEOTIDE SEQUENCE</scope>
    <source>
        <strain evidence="2">Expedition CK06-06</strain>
    </source>
</reference>